<evidence type="ECO:0000313" key="3">
    <source>
        <dbReference type="Proteomes" id="UP000217431"/>
    </source>
</evidence>
<feature type="region of interest" description="Disordered" evidence="1">
    <location>
        <begin position="28"/>
        <end position="83"/>
    </location>
</feature>
<dbReference type="AlphaFoldDB" id="A0A0T7APB9"/>
<sequence>MAKKKTRVIMPGGISGLVNKVQGIEKPILASPAETETVEPTAPAPTPEPEPVHTEPTAKTTPTANTDEKDRSAPAAKKLPKAEGKELAREYTLVQGDTEDSWQMFLDLAKEYKLRDSKLATVYIDSDLKSVLDRLKSANSIKMPSTALLSSIVARFVFDHEKNIKEAIFGESLL</sequence>
<evidence type="ECO:0008006" key="4">
    <source>
        <dbReference type="Google" id="ProtNLM"/>
    </source>
</evidence>
<protein>
    <recommendedName>
        <fullName evidence="4">DUF3408 domain-containing protein</fullName>
    </recommendedName>
</protein>
<organism evidence="2 3">
    <name type="scientific">Prevotella intermedia</name>
    <dbReference type="NCBI Taxonomy" id="28131"/>
    <lineage>
        <taxon>Bacteria</taxon>
        <taxon>Pseudomonadati</taxon>
        <taxon>Bacteroidota</taxon>
        <taxon>Bacteroidia</taxon>
        <taxon>Bacteroidales</taxon>
        <taxon>Prevotellaceae</taxon>
        <taxon>Prevotella</taxon>
    </lineage>
</organism>
<gene>
    <name evidence="2" type="ORF">PIOMA14_II_0416</name>
</gene>
<reference evidence="2 3" key="1">
    <citation type="journal article" date="2016" name="DNA Res.">
        <title>The complete genome sequencing of Prevotella intermedia strain OMA14 and a subsequent fine-scale, intra-species genomic comparison reveal an unusual amplification of conjugative and mobile transposons and identify a novel Prevotella-lineage-specific repeat.</title>
        <authorList>
            <person name="Naito M."/>
            <person name="Ogura Y."/>
            <person name="Itoh T."/>
            <person name="Shoji M."/>
            <person name="Okamoto M."/>
            <person name="Hayashi T."/>
            <person name="Nakayama K."/>
        </authorList>
    </citation>
    <scope>NUCLEOTIDE SEQUENCE [LARGE SCALE GENOMIC DNA]</scope>
    <source>
        <strain evidence="2 3">OMA14</strain>
    </source>
</reference>
<dbReference type="STRING" id="28131.BWX40_10155"/>
<name>A0A0T7APB9_PREIN</name>
<accession>A0A0T7APB9</accession>
<proteinExistence type="predicted"/>
<dbReference type="RefSeq" id="WP_096409455.1">
    <property type="nucleotide sequence ID" value="NZ_AP014598.1"/>
</dbReference>
<dbReference type="EMBL" id="AP014598">
    <property type="protein sequence ID" value="BAU18921.1"/>
    <property type="molecule type" value="Genomic_DNA"/>
</dbReference>
<evidence type="ECO:0000313" key="2">
    <source>
        <dbReference type="EMBL" id="BAU18921.1"/>
    </source>
</evidence>
<dbReference type="Proteomes" id="UP000217431">
    <property type="component" value="Chromosome II"/>
</dbReference>
<evidence type="ECO:0000256" key="1">
    <source>
        <dbReference type="SAM" id="MobiDB-lite"/>
    </source>
</evidence>
<feature type="compositionally biased region" description="Low complexity" evidence="1">
    <location>
        <begin position="32"/>
        <end position="41"/>
    </location>
</feature>